<comment type="similarity">
    <text evidence="1">In the C-terminal section; belongs to the transposase 35 family.</text>
</comment>
<dbReference type="InterPro" id="IPR010095">
    <property type="entry name" value="Cas12f1-like_TNB"/>
</dbReference>
<feature type="domain" description="Cas12f1-like TNB" evidence="9">
    <location>
        <begin position="290"/>
        <end position="355"/>
    </location>
</feature>
<dbReference type="InterPro" id="IPR001959">
    <property type="entry name" value="Transposase"/>
</dbReference>
<comment type="caution">
    <text evidence="11">The sequence shown here is derived from an EMBL/GenBank/DDBJ whole genome shotgun (WGS) entry which is preliminary data.</text>
</comment>
<dbReference type="NCBIfam" id="TIGR01766">
    <property type="entry name" value="IS200/IS605 family accessory protein TnpB-like domain"/>
    <property type="match status" value="1"/>
</dbReference>
<dbReference type="GO" id="GO:0003677">
    <property type="term" value="F:DNA binding"/>
    <property type="evidence" value="ECO:0007669"/>
    <property type="project" value="UniProtKB-KW"/>
</dbReference>
<dbReference type="Pfam" id="PF07282">
    <property type="entry name" value="Cas12f1-like_TNB"/>
    <property type="match status" value="1"/>
</dbReference>
<dbReference type="InterPro" id="IPR021027">
    <property type="entry name" value="Transposase_put_HTH"/>
</dbReference>
<dbReference type="GO" id="GO:0032196">
    <property type="term" value="P:transposition"/>
    <property type="evidence" value="ECO:0007669"/>
    <property type="project" value="UniProtKB-KW"/>
</dbReference>
<feature type="domain" description="Transposase putative helix-turn-helix" evidence="10">
    <location>
        <begin position="1"/>
        <end position="45"/>
    </location>
</feature>
<evidence type="ECO:0000256" key="4">
    <source>
        <dbReference type="ARBA" id="ARBA00022723"/>
    </source>
</evidence>
<evidence type="ECO:0000259" key="10">
    <source>
        <dbReference type="Pfam" id="PF12323"/>
    </source>
</evidence>
<protein>
    <submittedName>
        <fullName evidence="11">Mobile element protein</fullName>
    </submittedName>
</protein>
<evidence type="ECO:0000256" key="6">
    <source>
        <dbReference type="ARBA" id="ARBA00023125"/>
    </source>
</evidence>
<evidence type="ECO:0000256" key="5">
    <source>
        <dbReference type="ARBA" id="ARBA00022833"/>
    </source>
</evidence>
<proteinExistence type="inferred from homology"/>
<reference evidence="11" key="1">
    <citation type="journal article" date="2015" name="Proc. Natl. Acad. Sci. U.S.A.">
        <title>Networks of energetic and metabolic interactions define dynamics in microbial communities.</title>
        <authorList>
            <person name="Embree M."/>
            <person name="Liu J.K."/>
            <person name="Al-Bassam M.M."/>
            <person name="Zengler K."/>
        </authorList>
    </citation>
    <scope>NUCLEOTIDE SEQUENCE</scope>
</reference>
<dbReference type="PANTHER" id="PTHR30405:SF11">
    <property type="entry name" value="RNA-GUIDED DNA ENDONUCLEASE RV2885C-RELATED"/>
    <property type="match status" value="1"/>
</dbReference>
<feature type="domain" description="Probable transposase IS891/IS1136/IS1341" evidence="8">
    <location>
        <begin position="166"/>
        <end position="278"/>
    </location>
</feature>
<keyword evidence="5" id="KW-0862">Zinc</keyword>
<dbReference type="PANTHER" id="PTHR30405">
    <property type="entry name" value="TRANSPOSASE"/>
    <property type="match status" value="1"/>
</dbReference>
<keyword evidence="4" id="KW-0479">Metal-binding</keyword>
<sequence>MAKVFRYRLRPTKAQVTKLNEQLELCRWVYNETLAMRKNAFEQEGRSVSYFESKRMLPIWKESKPELRSVYSQVLQDVVLRVNLAFKAFFRRVQSGEKPGYPRFKGKNRYDSISYPQSGFSIDGDKLWLSKIGDIKFKLHRPIEGFVKRLTIHRSATNKWYVSFLVEESIDHVIEPSDKVVGIDVGITNFAVLSNGEFIENPRFLLADEGMLKKAQSKRDKLPKGSQERNKANKSVNHLYERIANRREDFAQQLSHMLVTSYGIICFEDLNIKNMTQNHNLAKSILDASWNKLVQYTSYKAVEAGRKVVLVNPLNTSQMCSCCGQTVKKDLSVRVHSCPYCGLSMDRDLNAAKNILRLGLQSVAKA</sequence>
<keyword evidence="6" id="KW-0238">DNA-binding</keyword>
<evidence type="ECO:0000259" key="8">
    <source>
        <dbReference type="Pfam" id="PF01385"/>
    </source>
</evidence>
<evidence type="ECO:0000256" key="1">
    <source>
        <dbReference type="ARBA" id="ARBA00008761"/>
    </source>
</evidence>
<dbReference type="InterPro" id="IPR051399">
    <property type="entry name" value="RNA-guided_DNA_endo/Transpos"/>
</dbReference>
<keyword evidence="3" id="KW-0815">Transposition</keyword>
<comment type="similarity">
    <text evidence="2">In the N-terminal section; belongs to the transposase 2 family.</text>
</comment>
<evidence type="ECO:0000256" key="3">
    <source>
        <dbReference type="ARBA" id="ARBA00022578"/>
    </source>
</evidence>
<dbReference type="NCBIfam" id="NF040570">
    <property type="entry name" value="guided_TnpB"/>
    <property type="match status" value="1"/>
</dbReference>
<dbReference type="GO" id="GO:0046872">
    <property type="term" value="F:metal ion binding"/>
    <property type="evidence" value="ECO:0007669"/>
    <property type="project" value="UniProtKB-KW"/>
</dbReference>
<evidence type="ECO:0000313" key="11">
    <source>
        <dbReference type="EMBL" id="KUG17872.1"/>
    </source>
</evidence>
<organism evidence="11">
    <name type="scientific">hydrocarbon metagenome</name>
    <dbReference type="NCBI Taxonomy" id="938273"/>
    <lineage>
        <taxon>unclassified sequences</taxon>
        <taxon>metagenomes</taxon>
        <taxon>ecological metagenomes</taxon>
    </lineage>
</organism>
<keyword evidence="7" id="KW-0233">DNA recombination</keyword>
<evidence type="ECO:0000256" key="2">
    <source>
        <dbReference type="ARBA" id="ARBA00011044"/>
    </source>
</evidence>
<dbReference type="AlphaFoldDB" id="A0A0W8FAH5"/>
<accession>A0A0W8FAH5</accession>
<dbReference type="Pfam" id="PF01385">
    <property type="entry name" value="OrfB_IS605"/>
    <property type="match status" value="1"/>
</dbReference>
<evidence type="ECO:0000259" key="9">
    <source>
        <dbReference type="Pfam" id="PF07282"/>
    </source>
</evidence>
<evidence type="ECO:0000256" key="7">
    <source>
        <dbReference type="ARBA" id="ARBA00023172"/>
    </source>
</evidence>
<dbReference type="GO" id="GO:0006310">
    <property type="term" value="P:DNA recombination"/>
    <property type="evidence" value="ECO:0007669"/>
    <property type="project" value="UniProtKB-KW"/>
</dbReference>
<dbReference type="Pfam" id="PF12323">
    <property type="entry name" value="HTH_OrfB_IS605"/>
    <property type="match status" value="1"/>
</dbReference>
<dbReference type="EMBL" id="LNQE01001417">
    <property type="protein sequence ID" value="KUG17872.1"/>
    <property type="molecule type" value="Genomic_DNA"/>
</dbReference>
<gene>
    <name evidence="11" type="ORF">ASZ90_012442</name>
</gene>
<name>A0A0W8FAH5_9ZZZZ</name>